<evidence type="ECO:0000313" key="3">
    <source>
        <dbReference type="Proteomes" id="UP001141806"/>
    </source>
</evidence>
<accession>A0A9Q0KCR4</accession>
<proteinExistence type="predicted"/>
<gene>
    <name evidence="2" type="ORF">NE237_014705</name>
</gene>
<organism evidence="2 3">
    <name type="scientific">Protea cynaroides</name>
    <dbReference type="NCBI Taxonomy" id="273540"/>
    <lineage>
        <taxon>Eukaryota</taxon>
        <taxon>Viridiplantae</taxon>
        <taxon>Streptophyta</taxon>
        <taxon>Embryophyta</taxon>
        <taxon>Tracheophyta</taxon>
        <taxon>Spermatophyta</taxon>
        <taxon>Magnoliopsida</taxon>
        <taxon>Proteales</taxon>
        <taxon>Proteaceae</taxon>
        <taxon>Protea</taxon>
    </lineage>
</organism>
<dbReference type="AlphaFoldDB" id="A0A9Q0KCR4"/>
<name>A0A9Q0KCR4_9MAGN</name>
<sequence>MSPSEIWTDSEPDNGGERKFPSLPSNYVTLQQLQDRRLKEQLQRQKEKDSLPGADCRCLLLKSGLIQSLIMAEKGSSHPFRRTTLPNLPYSNSKIGGLKNNCRGRKRRILYPELIADLSF</sequence>
<feature type="region of interest" description="Disordered" evidence="1">
    <location>
        <begin position="1"/>
        <end position="23"/>
    </location>
</feature>
<dbReference type="Proteomes" id="UP001141806">
    <property type="component" value="Unassembled WGS sequence"/>
</dbReference>
<keyword evidence="3" id="KW-1185">Reference proteome</keyword>
<protein>
    <submittedName>
        <fullName evidence="2">Uncharacterized protein</fullName>
    </submittedName>
</protein>
<reference evidence="2" key="1">
    <citation type="journal article" date="2023" name="Plant J.">
        <title>The genome of the king protea, Protea cynaroides.</title>
        <authorList>
            <person name="Chang J."/>
            <person name="Duong T.A."/>
            <person name="Schoeman C."/>
            <person name="Ma X."/>
            <person name="Roodt D."/>
            <person name="Barker N."/>
            <person name="Li Z."/>
            <person name="Van de Peer Y."/>
            <person name="Mizrachi E."/>
        </authorList>
    </citation>
    <scope>NUCLEOTIDE SEQUENCE</scope>
    <source>
        <tissue evidence="2">Young leaves</tissue>
    </source>
</reference>
<evidence type="ECO:0000256" key="1">
    <source>
        <dbReference type="SAM" id="MobiDB-lite"/>
    </source>
</evidence>
<dbReference type="EMBL" id="JAMYWD010000006">
    <property type="protein sequence ID" value="KAJ4968004.1"/>
    <property type="molecule type" value="Genomic_DNA"/>
</dbReference>
<evidence type="ECO:0000313" key="2">
    <source>
        <dbReference type="EMBL" id="KAJ4968004.1"/>
    </source>
</evidence>
<comment type="caution">
    <text evidence="2">The sequence shown here is derived from an EMBL/GenBank/DDBJ whole genome shotgun (WGS) entry which is preliminary data.</text>
</comment>